<dbReference type="STRING" id="1817760.A2151_00810"/>
<sequence length="299" mass="32480">MERGVALVTALVVVALVTTLAASISFGQQLWLRQAQNQRDRAQALAVEQGAVAWAAIILKRDGGTDHLGEDWAQPLPPLPAEGGVVQGTIRDAQGRFNLNSLWRGNGPSPADIAVFERLLSAFGLEPGLTQALIDWRDPDSLARPGGADDIEYLAGKPSYRAANRPLESVEELRLIRGFDAEAVAKLRPYVAALPQETDINVNTAPAMVLSALLNLPLSEAERLVQARDAKKGGLGSAQDLAKLLPQEVALPEKGFGFKTEYFEVRVASQFGRVTRRTEVLLHRASNKVEILWKGQRLI</sequence>
<dbReference type="Pfam" id="PF21687">
    <property type="entry name" value="T2SSK_1st"/>
    <property type="match status" value="1"/>
</dbReference>
<evidence type="ECO:0000256" key="10">
    <source>
        <dbReference type="PIRNR" id="PIRNR002786"/>
    </source>
</evidence>
<comment type="subcellular location">
    <subcellularLocation>
        <location evidence="1 10">Cell inner membrane</location>
    </subcellularLocation>
</comment>
<evidence type="ECO:0000256" key="8">
    <source>
        <dbReference type="ARBA" id="ARBA00022989"/>
    </source>
</evidence>
<evidence type="ECO:0000256" key="9">
    <source>
        <dbReference type="ARBA" id="ARBA00023136"/>
    </source>
</evidence>
<gene>
    <name evidence="13" type="ORF">A2151_00810</name>
</gene>
<dbReference type="SUPFAM" id="SSF158544">
    <property type="entry name" value="GspK insert domain-like"/>
    <property type="match status" value="1"/>
</dbReference>
<dbReference type="Proteomes" id="UP000178885">
    <property type="component" value="Unassembled WGS sequence"/>
</dbReference>
<reference evidence="13 14" key="1">
    <citation type="journal article" date="2016" name="Nat. Commun.">
        <title>Thousands of microbial genomes shed light on interconnected biogeochemical processes in an aquifer system.</title>
        <authorList>
            <person name="Anantharaman K."/>
            <person name="Brown C.T."/>
            <person name="Hug L.A."/>
            <person name="Sharon I."/>
            <person name="Castelle C.J."/>
            <person name="Probst A.J."/>
            <person name="Thomas B.C."/>
            <person name="Singh A."/>
            <person name="Wilkins M.J."/>
            <person name="Karaoz U."/>
            <person name="Brodie E.L."/>
            <person name="Williams K.H."/>
            <person name="Hubbard S.S."/>
            <person name="Banfield J.F."/>
        </authorList>
    </citation>
    <scope>NUCLEOTIDE SEQUENCE [LARGE SCALE GENOMIC DNA]</scope>
</reference>
<dbReference type="PIRSF" id="PIRSF002786">
    <property type="entry name" value="XcpX"/>
    <property type="match status" value="1"/>
</dbReference>
<proteinExistence type="inferred from homology"/>
<evidence type="ECO:0000256" key="2">
    <source>
        <dbReference type="ARBA" id="ARBA00007246"/>
    </source>
</evidence>
<dbReference type="Gene3D" id="1.10.40.60">
    <property type="entry name" value="EpsJ-like"/>
    <property type="match status" value="2"/>
</dbReference>
<protein>
    <recommendedName>
        <fullName evidence="10">Type II secretion system protein K</fullName>
    </recommendedName>
</protein>
<evidence type="ECO:0000256" key="6">
    <source>
        <dbReference type="ARBA" id="ARBA00022692"/>
    </source>
</evidence>
<evidence type="ECO:0000256" key="7">
    <source>
        <dbReference type="ARBA" id="ARBA00022927"/>
    </source>
</evidence>
<feature type="domain" description="T2SS protein K second SAM-like" evidence="11">
    <location>
        <begin position="200"/>
        <end position="247"/>
    </location>
</feature>
<evidence type="ECO:0000256" key="3">
    <source>
        <dbReference type="ARBA" id="ARBA00022448"/>
    </source>
</evidence>
<dbReference type="PANTHER" id="PTHR38831">
    <property type="entry name" value="TYPE II SECRETION SYSTEM PROTEIN K"/>
    <property type="match status" value="1"/>
</dbReference>
<keyword evidence="9 10" id="KW-0472">Membrane</keyword>
<organism evidence="13 14">
    <name type="scientific">Candidatus Muproteobacteria bacterium RBG_16_65_34</name>
    <dbReference type="NCBI Taxonomy" id="1817760"/>
    <lineage>
        <taxon>Bacteria</taxon>
        <taxon>Pseudomonadati</taxon>
        <taxon>Pseudomonadota</taxon>
        <taxon>Candidatus Muproteobacteria</taxon>
    </lineage>
</organism>
<dbReference type="EMBL" id="MFSU01000062">
    <property type="protein sequence ID" value="OGI47208.1"/>
    <property type="molecule type" value="Genomic_DNA"/>
</dbReference>
<dbReference type="InterPro" id="IPR045584">
    <property type="entry name" value="Pilin-like"/>
</dbReference>
<dbReference type="PANTHER" id="PTHR38831:SF1">
    <property type="entry name" value="TYPE II SECRETION SYSTEM PROTEIN K-RELATED"/>
    <property type="match status" value="1"/>
</dbReference>
<evidence type="ECO:0000256" key="1">
    <source>
        <dbReference type="ARBA" id="ARBA00004533"/>
    </source>
</evidence>
<dbReference type="AlphaFoldDB" id="A0A1F6TQ10"/>
<accession>A0A1F6TQ10</accession>
<keyword evidence="7" id="KW-0653">Protein transport</keyword>
<comment type="caution">
    <text evidence="13">The sequence shown here is derived from an EMBL/GenBank/DDBJ whole genome shotgun (WGS) entry which is preliminary data.</text>
</comment>
<dbReference type="InterPro" id="IPR005628">
    <property type="entry name" value="GspK"/>
</dbReference>
<keyword evidence="4 10" id="KW-1003">Cell membrane</keyword>
<dbReference type="Pfam" id="PF03934">
    <property type="entry name" value="T2SSK"/>
    <property type="match status" value="1"/>
</dbReference>
<dbReference type="GO" id="GO:0009306">
    <property type="term" value="P:protein secretion"/>
    <property type="evidence" value="ECO:0007669"/>
    <property type="project" value="InterPro"/>
</dbReference>
<evidence type="ECO:0000313" key="13">
    <source>
        <dbReference type="EMBL" id="OGI47208.1"/>
    </source>
</evidence>
<feature type="domain" description="T2SS protein K first SAM-like" evidence="12">
    <location>
        <begin position="95"/>
        <end position="196"/>
    </location>
</feature>
<evidence type="ECO:0000259" key="11">
    <source>
        <dbReference type="Pfam" id="PF03934"/>
    </source>
</evidence>
<evidence type="ECO:0000313" key="14">
    <source>
        <dbReference type="Proteomes" id="UP000178885"/>
    </source>
</evidence>
<dbReference type="GO" id="GO:0005886">
    <property type="term" value="C:plasma membrane"/>
    <property type="evidence" value="ECO:0007669"/>
    <property type="project" value="UniProtKB-SubCell"/>
</dbReference>
<keyword evidence="3 10" id="KW-0813">Transport</keyword>
<dbReference type="SUPFAM" id="SSF54523">
    <property type="entry name" value="Pili subunits"/>
    <property type="match status" value="1"/>
</dbReference>
<keyword evidence="5 10" id="KW-0997">Cell inner membrane</keyword>
<dbReference type="InterPro" id="IPR049031">
    <property type="entry name" value="T2SSK_SAM-like_1st"/>
</dbReference>
<comment type="similarity">
    <text evidence="2 10">Belongs to the GSP K family.</text>
</comment>
<dbReference type="InterPro" id="IPR049179">
    <property type="entry name" value="T2SSK_SAM-like_2nd"/>
</dbReference>
<dbReference type="InterPro" id="IPR038072">
    <property type="entry name" value="GspK_central_sf"/>
</dbReference>
<evidence type="ECO:0000256" key="5">
    <source>
        <dbReference type="ARBA" id="ARBA00022519"/>
    </source>
</evidence>
<name>A0A1F6TQ10_9PROT</name>
<evidence type="ECO:0000259" key="12">
    <source>
        <dbReference type="Pfam" id="PF21687"/>
    </source>
</evidence>
<keyword evidence="8" id="KW-1133">Transmembrane helix</keyword>
<dbReference type="NCBIfam" id="NF037980">
    <property type="entry name" value="T2SS_GspK"/>
    <property type="match status" value="1"/>
</dbReference>
<dbReference type="Gene3D" id="3.30.1300.30">
    <property type="entry name" value="GSPII I/J protein-like"/>
    <property type="match status" value="1"/>
</dbReference>
<evidence type="ECO:0000256" key="4">
    <source>
        <dbReference type="ARBA" id="ARBA00022475"/>
    </source>
</evidence>
<keyword evidence="6" id="KW-0812">Transmembrane</keyword>